<reference evidence="1 2" key="1">
    <citation type="journal article" date="2003" name="Genome Res.">
        <title>Comparative genome analysis of Vibrio vulnificus, a marine pathogen.</title>
        <authorList>
            <person name="Chen C.Y."/>
            <person name="Wu K.M."/>
            <person name="Chang Y.C."/>
            <person name="Chang C.H."/>
            <person name="Tsai H.C."/>
            <person name="Liao T.L."/>
            <person name="Liu Y.M."/>
            <person name="Chen H.J."/>
            <person name="Shen A.B."/>
            <person name="Li J.C."/>
            <person name="Su T.L."/>
            <person name="Shao C.P."/>
            <person name="Lee C.T."/>
            <person name="Hor L.I."/>
            <person name="Tsai S.F."/>
        </authorList>
    </citation>
    <scope>NUCLEOTIDE SEQUENCE [LARGE SCALE GENOMIC DNA]</scope>
    <source>
        <strain evidence="1 2">YJ016</strain>
    </source>
</reference>
<sequence>MLITLLLGVLNQMLQKPGGHPFASGGVCGAHGFEFTMLVRQTLQCGATE</sequence>
<evidence type="ECO:0000313" key="1">
    <source>
        <dbReference type="EMBL" id="BAC97457.1"/>
    </source>
</evidence>
<proteinExistence type="predicted"/>
<accession>Q7MCF6</accession>
<dbReference type="EMBL" id="BA000038">
    <property type="protein sequence ID" value="BAC97457.1"/>
    <property type="molecule type" value="Genomic_DNA"/>
</dbReference>
<protein>
    <submittedName>
        <fullName evidence="1">Uncharacterized protein</fullName>
    </submittedName>
</protein>
<dbReference type="AlphaFoldDB" id="Q7MCF6"/>
<dbReference type="KEGG" id="vvy:VVA1431"/>
<dbReference type="HOGENOM" id="CLU_3142176_0_0_6"/>
<gene>
    <name evidence="1" type="ordered locus">VVA1431</name>
</gene>
<name>Q7MCF6_VIBVY</name>
<dbReference type="Proteomes" id="UP000002675">
    <property type="component" value="Chromosome II"/>
</dbReference>
<organism evidence="1 2">
    <name type="scientific">Vibrio vulnificus (strain YJ016)</name>
    <dbReference type="NCBI Taxonomy" id="196600"/>
    <lineage>
        <taxon>Bacteria</taxon>
        <taxon>Pseudomonadati</taxon>
        <taxon>Pseudomonadota</taxon>
        <taxon>Gammaproteobacteria</taxon>
        <taxon>Vibrionales</taxon>
        <taxon>Vibrionaceae</taxon>
        <taxon>Vibrio</taxon>
    </lineage>
</organism>
<evidence type="ECO:0000313" key="2">
    <source>
        <dbReference type="Proteomes" id="UP000002675"/>
    </source>
</evidence>